<keyword evidence="6" id="KW-0677">Repeat</keyword>
<evidence type="ECO:0000256" key="2">
    <source>
        <dbReference type="ARBA" id="ARBA00022553"/>
    </source>
</evidence>
<dbReference type="GO" id="GO:0031177">
    <property type="term" value="F:phosphopantetheine binding"/>
    <property type="evidence" value="ECO:0007669"/>
    <property type="project" value="InterPro"/>
</dbReference>
<feature type="region of interest" description="Disordered" evidence="10">
    <location>
        <begin position="2465"/>
        <end position="2532"/>
    </location>
</feature>
<dbReference type="Pfam" id="PF02801">
    <property type="entry name" value="Ketoacyl-synt_C"/>
    <property type="match status" value="1"/>
</dbReference>
<dbReference type="InterPro" id="IPR013217">
    <property type="entry name" value="Methyltransf_12"/>
</dbReference>
<comment type="similarity">
    <text evidence="8">In the C-terminal section; belongs to the NRP synthetase family.</text>
</comment>
<dbReference type="GO" id="GO:0016874">
    <property type="term" value="F:ligase activity"/>
    <property type="evidence" value="ECO:0007669"/>
    <property type="project" value="UniProtKB-KW"/>
</dbReference>
<dbReference type="Gene3D" id="3.30.300.30">
    <property type="match status" value="1"/>
</dbReference>
<dbReference type="InterPro" id="IPR006162">
    <property type="entry name" value="Ppantetheine_attach_site"/>
</dbReference>
<evidence type="ECO:0000256" key="1">
    <source>
        <dbReference type="ARBA" id="ARBA00022450"/>
    </source>
</evidence>
<dbReference type="SMART" id="SM00826">
    <property type="entry name" value="PKS_DH"/>
    <property type="match status" value="1"/>
</dbReference>
<dbReference type="InterPro" id="IPR014031">
    <property type="entry name" value="Ketoacyl_synth_C"/>
</dbReference>
<evidence type="ECO:0000256" key="7">
    <source>
        <dbReference type="ARBA" id="ARBA00023268"/>
    </source>
</evidence>
<feature type="domain" description="PKS/mFAS DH" evidence="13">
    <location>
        <begin position="945"/>
        <end position="1239"/>
    </location>
</feature>
<dbReference type="Pfam" id="PF00668">
    <property type="entry name" value="Condensation"/>
    <property type="match status" value="1"/>
</dbReference>
<dbReference type="InterPro" id="IPR049551">
    <property type="entry name" value="PKS_DH_C"/>
</dbReference>
<dbReference type="InterPro" id="IPR020806">
    <property type="entry name" value="PKS_PP-bd"/>
</dbReference>
<feature type="region of interest" description="Disordered" evidence="10">
    <location>
        <begin position="3492"/>
        <end position="3512"/>
    </location>
</feature>
<dbReference type="SMART" id="SM00827">
    <property type="entry name" value="PKS_AT"/>
    <property type="match status" value="1"/>
</dbReference>
<dbReference type="Gene3D" id="3.40.50.150">
    <property type="entry name" value="Vaccinia Virus protein VP39"/>
    <property type="match status" value="1"/>
</dbReference>
<feature type="compositionally biased region" description="Low complexity" evidence="10">
    <location>
        <begin position="2504"/>
        <end position="2524"/>
    </location>
</feature>
<dbReference type="InterPro" id="IPR050091">
    <property type="entry name" value="PKS_NRPS_Biosynth_Enz"/>
</dbReference>
<dbReference type="Gene3D" id="3.40.366.10">
    <property type="entry name" value="Malonyl-Coenzyme A Acyl Carrier Protein, domain 2"/>
    <property type="match status" value="1"/>
</dbReference>
<organism evidence="14 15">
    <name type="scientific">Aspergillus sergii</name>
    <dbReference type="NCBI Taxonomy" id="1034303"/>
    <lineage>
        <taxon>Eukaryota</taxon>
        <taxon>Fungi</taxon>
        <taxon>Dikarya</taxon>
        <taxon>Ascomycota</taxon>
        <taxon>Pezizomycotina</taxon>
        <taxon>Eurotiomycetes</taxon>
        <taxon>Eurotiomycetidae</taxon>
        <taxon>Eurotiales</taxon>
        <taxon>Aspergillaceae</taxon>
        <taxon>Aspergillus</taxon>
        <taxon>Aspergillus subgen. Circumdati</taxon>
    </lineage>
</organism>
<feature type="domain" description="Ketosynthase family 3 (KS3)" evidence="12">
    <location>
        <begin position="9"/>
        <end position="440"/>
    </location>
</feature>
<dbReference type="Pfam" id="PF23297">
    <property type="entry name" value="ACP_SdgA_C"/>
    <property type="match status" value="1"/>
</dbReference>
<dbReference type="PROSITE" id="PS00455">
    <property type="entry name" value="AMP_BINDING"/>
    <property type="match status" value="1"/>
</dbReference>
<dbReference type="EMBL" id="ML741795">
    <property type="protein sequence ID" value="KAE8326994.1"/>
    <property type="molecule type" value="Genomic_DNA"/>
</dbReference>
<evidence type="ECO:0000256" key="10">
    <source>
        <dbReference type="SAM" id="MobiDB-lite"/>
    </source>
</evidence>
<dbReference type="InterPro" id="IPR042099">
    <property type="entry name" value="ANL_N_sf"/>
</dbReference>
<dbReference type="InterPro" id="IPR016036">
    <property type="entry name" value="Malonyl_transacylase_ACP-bd"/>
</dbReference>
<keyword evidence="15" id="KW-1185">Reference proteome</keyword>
<dbReference type="SUPFAM" id="SSF55048">
    <property type="entry name" value="Probable ACP-binding domain of malonyl-CoA ACP transacylase"/>
    <property type="match status" value="1"/>
</dbReference>
<keyword evidence="5" id="KW-0808">Transferase</keyword>
<evidence type="ECO:0000256" key="3">
    <source>
        <dbReference type="ARBA" id="ARBA00022598"/>
    </source>
</evidence>
<dbReference type="SUPFAM" id="SSF47336">
    <property type="entry name" value="ACP-like"/>
    <property type="match status" value="2"/>
</dbReference>
<dbReference type="PROSITE" id="PS52004">
    <property type="entry name" value="KS3_2"/>
    <property type="match status" value="1"/>
</dbReference>
<dbReference type="InterPro" id="IPR049552">
    <property type="entry name" value="PKS_DH_N"/>
</dbReference>
<dbReference type="InterPro" id="IPR016035">
    <property type="entry name" value="Acyl_Trfase/lysoPLipase"/>
</dbReference>
<keyword evidence="2" id="KW-0597">Phosphoprotein</keyword>
<proteinExistence type="inferred from homology"/>
<evidence type="ECO:0000259" key="12">
    <source>
        <dbReference type="PROSITE" id="PS52004"/>
    </source>
</evidence>
<dbReference type="SMART" id="SM00823">
    <property type="entry name" value="PKS_PP"/>
    <property type="match status" value="2"/>
</dbReference>
<dbReference type="SUPFAM" id="SSF51735">
    <property type="entry name" value="NAD(P)-binding Rossmann-fold domains"/>
    <property type="match status" value="2"/>
</dbReference>
<dbReference type="Pfam" id="PF07993">
    <property type="entry name" value="NAD_binding_4"/>
    <property type="match status" value="1"/>
</dbReference>
<dbReference type="Gene3D" id="1.10.1200.10">
    <property type="entry name" value="ACP-like"/>
    <property type="match status" value="1"/>
</dbReference>
<dbReference type="GO" id="GO:0009403">
    <property type="term" value="P:toxin biosynthetic process"/>
    <property type="evidence" value="ECO:0007669"/>
    <property type="project" value="UniProtKB-ARBA"/>
</dbReference>
<dbReference type="Pfam" id="PF00550">
    <property type="entry name" value="PP-binding"/>
    <property type="match status" value="1"/>
</dbReference>
<dbReference type="SUPFAM" id="SSF53335">
    <property type="entry name" value="S-adenosyl-L-methionine-dependent methyltransferases"/>
    <property type="match status" value="1"/>
</dbReference>
<dbReference type="PROSITE" id="PS00012">
    <property type="entry name" value="PHOSPHOPANTETHEINE"/>
    <property type="match status" value="1"/>
</dbReference>
<dbReference type="InterPro" id="IPR001227">
    <property type="entry name" value="Ac_transferase_dom_sf"/>
</dbReference>
<evidence type="ECO:0000313" key="15">
    <source>
        <dbReference type="Proteomes" id="UP000325945"/>
    </source>
</evidence>
<keyword evidence="4" id="KW-0489">Methyltransferase</keyword>
<protein>
    <recommendedName>
        <fullName evidence="16">Hybrid NRPS/PKS enzyme</fullName>
    </recommendedName>
</protein>
<dbReference type="Pfam" id="PF14765">
    <property type="entry name" value="PS-DH"/>
    <property type="match status" value="1"/>
</dbReference>
<dbReference type="SUPFAM" id="SSF53901">
    <property type="entry name" value="Thiolase-like"/>
    <property type="match status" value="1"/>
</dbReference>
<dbReference type="Gene3D" id="3.30.559.30">
    <property type="entry name" value="Nonribosomal peptide synthetase, condensation domain"/>
    <property type="match status" value="1"/>
</dbReference>
<dbReference type="Pfam" id="PF08242">
    <property type="entry name" value="Methyltransf_12"/>
    <property type="match status" value="1"/>
</dbReference>
<dbReference type="GO" id="GO:0006633">
    <property type="term" value="P:fatty acid biosynthetic process"/>
    <property type="evidence" value="ECO:0007669"/>
    <property type="project" value="TreeGrafter"/>
</dbReference>
<gene>
    <name evidence="14" type="ORF">BDV39DRAFT_176089</name>
</gene>
<name>A0A5N6X1H0_9EURO</name>
<dbReference type="Pfam" id="PF16197">
    <property type="entry name" value="KAsynt_C_assoc"/>
    <property type="match status" value="1"/>
</dbReference>
<evidence type="ECO:0000256" key="4">
    <source>
        <dbReference type="ARBA" id="ARBA00022603"/>
    </source>
</evidence>
<evidence type="ECO:0000256" key="6">
    <source>
        <dbReference type="ARBA" id="ARBA00022737"/>
    </source>
</evidence>
<dbReference type="PANTHER" id="PTHR43775:SF20">
    <property type="entry name" value="HYBRID PKS-NRPS SYNTHETASE APDA"/>
    <property type="match status" value="1"/>
</dbReference>
<dbReference type="NCBIfam" id="TIGR01733">
    <property type="entry name" value="AA-adenyl-dom"/>
    <property type="match status" value="1"/>
</dbReference>
<sequence length="3950" mass="433464">MGSLSDVRVEPIAIVGSACRFPGGANSPSKLWDLLRSPRDVLMDFPPSRLRLSNFYHKDGEHHGSTNVINKSYLLAEDPNVFDAAFFNVNGLEAQAMDPQHRILLETVYEALERGGCSLEDIQGTKTSVFVGVMNADYYDIQLRDSETMARYNATGTARSIISNRISYFFDLKGASMTIDTACSSSLVALHQAVLSLQNREASASIVAGANLLLDPTMYIAESNLHMLSPEARSRMWDKDANGYARGEGFAAVYLKPLSAALRDGDEIECIIRGTGVNSDGRTKGITMPSSVAQTELIRDTYRRAGLEPSVDRPQFIECHGTGTAAGDPVEARAVHDAFFPPSSKRDNEQPVYAGSIKTIIGHLEGCAGLAGVLKASLALQNRIIPPNMHFNDLSPSVKPFYGKIQIPKQPMPWPESTTFRASVNSFGFGGTNAHVILEGYHKGDECLNGGCQQARLDSFVGPMLFSGNTQTTLRAMIKEYFDYLNANPSLDLEGLARALANRRSMFPVRAFFSGSNREALLKYMGQALISSEGSDIGTRALASSDTPGLLGIFTGQGAQWATMGKALIHSCPLFRVSIENCEESLSTLPDPPSWSLMQELLADDKESRIGQAAFSQPLCTALQIALVDLCSAAAITFDAVVGHSSGEIAAAYAAGILSAKDAIRIAYYRGLYAKLAYGLDGQPGAMMAVGLSMEGAMSFIAECGLYGKVCLAASNSPSSVTLSGDRDAIVQASGFLDERKVFTRQLQVDTAYHSHHMLSCADAYLKSLKACKIKPSLPRAGCVWVSSVRGDIEILEKGDFTSLNGQYWVDNMVKPVLFSQAVECSLWAGGPFDMVLELGPHPALKGPATQTLKSALGTSLPYAGIMRRATNEVEAFSGAIGYVWSHLTDYHIDFASYRESFFGEADRAPAILKDLPSYPWQHDKAYWKESRISRQFRLRHSPLHELLGRRAPDDSDSEMRWRNVLRLSELEWIRGHEFQGQALFPAMGYIAMALEAFTIATKGQPIRLVEILDFRVLQAVVLEEEHPGVEIVFSLKQTGDSKWDFNCYTCSDESKDLTKTSTGRLILYKGEGSASELPSRPKKRANLSPLDREMFYRKLSSLGLNYHGLFKPQSSFQRSQSYATGSASWPLEELGQEYVVHPAVMDVGLHSIFVAFASPVSHELWATYLPVAIDRLSFNPNISLYGTDGALTIEIDTFITESSSSTMKGDVYLLSPDATPSILIEGVRLQSFTEAKALNDRLLFSKVVWGADIAHGFSSRAVECANKDQFELCDAMERTSLFFLQRAFAELAPCEVEQSEPQFRHLHTAFQKVIEQIKGGVHKSIHSEWLGDSWNDVDSLRRSFESSIDLEMMHAIGQCLPDVIRGRRPLLEVMMRDNLLNRFYTDGRLFVPLNLYIAKTVKAMTHKNPHMKILEIGAGTGATTKAILDTIGDTFDSYTYTDISPGFFSQTQERFPLHRQQMRFQSLDIERDTVEQGFERHSYDLVVAANVLHATSHLQETMGHVRSLLRPGGYLLIVEVTGETLQLMYVMGGFPGWWLGVDDGRTDGPGIPAVQWEGLLQMTGFSGIEATVSDLPSDGKHSCSALVSQAIDDKLELFRDPLPRVGDVPIRDPILILGGGTLPVAKLVTGVRKLLRPFRRNIEHAPSVDHLTVPLEGSRSVICLAELDNPLLSEPLTDTRLSKLQAVLGSATNVLWVTRDRLTDYPHSNMITGLGRTLQFELPDINIQFLDIRSGLSIGADQVVTKFLQLSLVNSPEYLQDDVEWKIEPELSFDGEEWQIPRIIPYKVLNDRYNAARRQIMKPLDASKQPVELACFDGRIIIREGKRVTGTSKASVRLRTILATRLASSRLASFFLCMGVEADDGRTAVAITSRLGSLMEIPSTDAWFLPQRSQCDPALFYSIAGQVLAVALSFASPRSGSVILYEPTEVLAEAIILSRSWVQEQPYFITSRSGTLQKGWTYIHPRVSHNIARDILPVDTAALIDCSNDCPHWAVPTTVGKLVPFASCVVEYLTRTPSTFRSIIEQAYSESLLAALPSTAQLSASILPVVDSAGQSSSLLSYPNIVNFDCNNAVLATVAPLDCTGLFSSAKTYWMIGLNSELGLSICRWMIVQGARHIAITSRSGKVDAQWLDEIQSMNGNIKVYPMDVADRKAVHSVHQEILRTMPPIAGVCNGAMVLSDKLFMNMKAEDMNKVLRPKVDGSIYLDELFSTTQLDFFMLFSSLASVVGNGGQCNYHAANMFMTSLVSQRRSRGLAASVIDIGLVVDVGYVARAGQSLIDHLVNLFYTPLSESDIHKLFAEAVMASPVDSGLCPDIIMGVEPVHDISASLKKPPWYNNPIFSHLRLGTEASSQDSEQSNSTSANIRDQVSSASSAEEGIDVLLRCFAAKLEAMLSLATNSVNINMPLLDIGVDSLLAVEIRQWFLTKLYVDIPVLKVLSGDTVVEICAEAIQKFAQMNPSAFQGTPSAASKIKQETASPPETVREEVQSTSRTGILSPDQDNDNSSDSGSQRKSGDSSSSGSGTRTPTSIDEYFETRVNRLSRSGPMSYAQSRLWFQQQLVKDPTALNIVVRFDVKGYLDVDRLAAAVTATVNRHDALHSAYFAHLDTQEPLQGVIEAPGDIFQHVKVHDDNAANDIFLEMQNRHWDLERGDVFKVTLLTFPTRVQSLIIAYHHIVLDGFSWHVYLRDLSMSYQQQALPPGGPQALDFALVEAQETKNKEHDAQLEFWREELSPVPESFPLLPFSSSKVRQGMQSFQSTTATRELDFDILASAKAASQRLRVTPFHFHLAIAQVLLYKLTKIGDLCIGVTDANRANRKFAETVGFFLNLVPLRLRVKPTDSFTEVLRRTSKKALSAMEHSGVPIDVVLRELNIRRSSGHSPLFQVVFNYRVGDMLQVPFGSARLELHSSIEARSPYDVVFNVTQCPGGTSYLQVTSRDALYAPEVSGVICDMYIRLLENLAGDTSMQIQDGLLNDRSEPGVGLGPRLEFGWPRTMSELFSRRAATDGNSIAVKDCRGPVSYAELQQRVADITQDILGCNPPPNARVAVCIQPSRDTIAAMLATLTAGCVYVPIDITLPEARRRAILDSCRPSVILCDRTSAGSIDRLAPQESRKVDLGDSPTRATTTAMPKPVADDPAFLLYSSGSTGIPKGILLPQKGYMNYLASKGHHLCLGREIVLQQSSVGFDMSIAQIGNALAHGGTVVVVPQSARGDPVATAQLMLQEKVTFMIGTPSEYLMLLQHGGEYLRQYRDWRHACLGGESVTEPLKREFRRLSPNCPNVTDCYGPTEISAATSFNTLDLHRDTANEYSTVGRPIPNSAIYILDDNGGIVPPGFAGEICVGGVGVALGYWNLPDLEKQKFVHDPFASSADRRLGWTRLYKTGDRGRLGPDGGLMFMGRLDGDTQIKLRGLRIDLEEVANSLLQVAAGLLSETVVSVRGDPEFLVAHAVPARGQKVTNSDLESFKKSLPLPQYMCPAAIVLLDRLPTTPNGKVDRKALQDKPLPTQPDSSFPTETLSLAEGELRLVWQDVLQQTAQTGRIDPRTDFFMAGGNSLLLVKLQAAIKNAYGLSVALKDLYRCSTLGRMATLIDAEKKNQPISETIDWEDETRVPGGLARGQRLREPKKTDLHIALTGSTGFLGVEILKALLEQPTVSKIHCLAVDAQHGQSLPKSHKIVIYPGSLNASALGLSTREVDFLKSTVDALIHAGANGHCLNNYFSLRMPNLGSTRFLTEVALWRGVPLHYVSSNRVTLLSGDVALPPGSVSAFPPPTTGSDGFTASKWASERYLENVAEATGLDVCIHRPCALTGDQAPSEDALNAILRFSVLMKVVPQFPNVRGFFDFEKVGVVATNIVKKALQTVQVPRGHTTLLPSITHHSSGVKVPVDKIQERMQDLYGGEFGRIMLADWVKRARTLGIEPLVASYLEAMESRGDEMVFPFLGMSSDLRAL</sequence>
<dbReference type="CDD" id="cd05930">
    <property type="entry name" value="A_NRPS"/>
    <property type="match status" value="1"/>
</dbReference>
<dbReference type="SUPFAM" id="SSF52151">
    <property type="entry name" value="FabD/lysophospholipase-like"/>
    <property type="match status" value="1"/>
</dbReference>
<evidence type="ECO:0008006" key="16">
    <source>
        <dbReference type="Google" id="ProtNLM"/>
    </source>
</evidence>
<dbReference type="InterPro" id="IPR020841">
    <property type="entry name" value="PKS_Beta-ketoAc_synthase_dom"/>
</dbReference>
<dbReference type="Gene3D" id="3.40.50.12780">
    <property type="entry name" value="N-terminal domain of ligase-like"/>
    <property type="match status" value="1"/>
</dbReference>
<dbReference type="CDD" id="cd02440">
    <property type="entry name" value="AdoMet_MTases"/>
    <property type="match status" value="1"/>
</dbReference>
<keyword evidence="1" id="KW-0596">Phosphopantetheine</keyword>
<dbReference type="InterPro" id="IPR036291">
    <property type="entry name" value="NAD(P)-bd_dom_sf"/>
</dbReference>
<dbReference type="Pfam" id="PF21089">
    <property type="entry name" value="PKS_DH_N"/>
    <property type="match status" value="1"/>
</dbReference>
<dbReference type="InterPro" id="IPR014043">
    <property type="entry name" value="Acyl_transferase_dom"/>
</dbReference>
<evidence type="ECO:0000256" key="8">
    <source>
        <dbReference type="ARBA" id="ARBA00029443"/>
    </source>
</evidence>
<evidence type="ECO:0000256" key="9">
    <source>
        <dbReference type="PROSITE-ProRule" id="PRU01363"/>
    </source>
</evidence>
<reference evidence="15" key="1">
    <citation type="submission" date="2019-04" db="EMBL/GenBank/DDBJ databases">
        <title>Friends and foes A comparative genomics studyof 23 Aspergillus species from section Flavi.</title>
        <authorList>
            <consortium name="DOE Joint Genome Institute"/>
            <person name="Kjaerbolling I."/>
            <person name="Vesth T."/>
            <person name="Frisvad J.C."/>
            <person name="Nybo J.L."/>
            <person name="Theobald S."/>
            <person name="Kildgaard S."/>
            <person name="Isbrandt T."/>
            <person name="Kuo A."/>
            <person name="Sato A."/>
            <person name="Lyhne E.K."/>
            <person name="Kogle M.E."/>
            <person name="Wiebenga A."/>
            <person name="Kun R.S."/>
            <person name="Lubbers R.J."/>
            <person name="Makela M.R."/>
            <person name="Barry K."/>
            <person name="Chovatia M."/>
            <person name="Clum A."/>
            <person name="Daum C."/>
            <person name="Haridas S."/>
            <person name="He G."/>
            <person name="LaButti K."/>
            <person name="Lipzen A."/>
            <person name="Mondo S."/>
            <person name="Riley R."/>
            <person name="Salamov A."/>
            <person name="Simmons B.A."/>
            <person name="Magnuson J.K."/>
            <person name="Henrissat B."/>
            <person name="Mortensen U.H."/>
            <person name="Larsen T.O."/>
            <person name="Devries R.P."/>
            <person name="Grigoriev I.V."/>
            <person name="Machida M."/>
            <person name="Baker S.E."/>
            <person name="Andersen M.R."/>
        </authorList>
    </citation>
    <scope>NUCLEOTIDE SEQUENCE [LARGE SCALE GENOMIC DNA]</scope>
    <source>
        <strain evidence="15">CBS 130017</strain>
    </source>
</reference>
<dbReference type="Gene3D" id="3.40.47.10">
    <property type="match status" value="1"/>
</dbReference>
<dbReference type="InterPro" id="IPR020807">
    <property type="entry name" value="PKS_DH"/>
</dbReference>
<dbReference type="InterPro" id="IPR009081">
    <property type="entry name" value="PP-bd_ACP"/>
</dbReference>
<dbReference type="InterPro" id="IPR013120">
    <property type="entry name" value="FAR_NAD-bd"/>
</dbReference>
<feature type="region of interest" description="N-terminal hotdog fold" evidence="9">
    <location>
        <begin position="945"/>
        <end position="1073"/>
    </location>
</feature>
<dbReference type="Pfam" id="PF00501">
    <property type="entry name" value="AMP-binding"/>
    <property type="match status" value="1"/>
</dbReference>
<dbReference type="InterPro" id="IPR045851">
    <property type="entry name" value="AMP-bd_C_sf"/>
</dbReference>
<feature type="domain" description="Carrier" evidence="11">
    <location>
        <begin position="2378"/>
        <end position="2455"/>
    </location>
</feature>
<dbReference type="GO" id="GO:0032259">
    <property type="term" value="P:methylation"/>
    <property type="evidence" value="ECO:0007669"/>
    <property type="project" value="UniProtKB-KW"/>
</dbReference>
<feature type="domain" description="Carrier" evidence="11">
    <location>
        <begin position="3518"/>
        <end position="3594"/>
    </location>
</feature>
<dbReference type="Gene3D" id="3.10.129.110">
    <property type="entry name" value="Polyketide synthase dehydratase"/>
    <property type="match status" value="1"/>
</dbReference>
<dbReference type="Gene3D" id="3.30.70.3290">
    <property type="match status" value="1"/>
</dbReference>
<evidence type="ECO:0000256" key="5">
    <source>
        <dbReference type="ARBA" id="ARBA00022679"/>
    </source>
</evidence>
<dbReference type="SMART" id="SM00825">
    <property type="entry name" value="PKS_KS"/>
    <property type="match status" value="1"/>
</dbReference>
<dbReference type="InterPro" id="IPR013968">
    <property type="entry name" value="PKS_KR"/>
</dbReference>
<dbReference type="Gene3D" id="3.30.559.10">
    <property type="entry name" value="Chloramphenicol acetyltransferase-like domain"/>
    <property type="match status" value="1"/>
</dbReference>
<dbReference type="CDD" id="cd19532">
    <property type="entry name" value="C_PKS-NRPS"/>
    <property type="match status" value="1"/>
</dbReference>
<dbReference type="InterPro" id="IPR042104">
    <property type="entry name" value="PKS_dehydratase_sf"/>
</dbReference>
<evidence type="ECO:0000259" key="11">
    <source>
        <dbReference type="PROSITE" id="PS50075"/>
    </source>
</evidence>
<dbReference type="GO" id="GO:0008168">
    <property type="term" value="F:methyltransferase activity"/>
    <property type="evidence" value="ECO:0007669"/>
    <property type="project" value="UniProtKB-KW"/>
</dbReference>
<dbReference type="InterPro" id="IPR000873">
    <property type="entry name" value="AMP-dep_synth/lig_dom"/>
</dbReference>
<keyword evidence="3" id="KW-0436">Ligase</keyword>
<dbReference type="InterPro" id="IPR010071">
    <property type="entry name" value="AA_adenyl_dom"/>
</dbReference>
<dbReference type="SUPFAM" id="SSF52777">
    <property type="entry name" value="CoA-dependent acyltransferases"/>
    <property type="match status" value="2"/>
</dbReference>
<dbReference type="Pfam" id="PF08659">
    <property type="entry name" value="KR"/>
    <property type="match status" value="1"/>
</dbReference>
<dbReference type="InterPro" id="IPR032821">
    <property type="entry name" value="PKS_assoc"/>
</dbReference>
<dbReference type="InterPro" id="IPR057326">
    <property type="entry name" value="KR_dom"/>
</dbReference>
<dbReference type="PROSITE" id="PS50075">
    <property type="entry name" value="CARRIER"/>
    <property type="match status" value="2"/>
</dbReference>
<evidence type="ECO:0000313" key="14">
    <source>
        <dbReference type="EMBL" id="KAE8326994.1"/>
    </source>
</evidence>
<dbReference type="Pfam" id="PF00109">
    <property type="entry name" value="ketoacyl-synt"/>
    <property type="match status" value="1"/>
</dbReference>
<dbReference type="InterPro" id="IPR020845">
    <property type="entry name" value="AMP-binding_CS"/>
</dbReference>
<dbReference type="InterPro" id="IPR014030">
    <property type="entry name" value="Ketoacyl_synth_N"/>
</dbReference>
<dbReference type="CDD" id="cd00833">
    <property type="entry name" value="PKS"/>
    <property type="match status" value="1"/>
</dbReference>
<evidence type="ECO:0000259" key="13">
    <source>
        <dbReference type="PROSITE" id="PS52019"/>
    </source>
</evidence>
<feature type="active site" description="Proton donor; for dehydratase activity" evidence="9">
    <location>
        <position position="1147"/>
    </location>
</feature>
<dbReference type="InterPro" id="IPR001242">
    <property type="entry name" value="Condensation_dom"/>
</dbReference>
<dbReference type="InterPro" id="IPR023213">
    <property type="entry name" value="CAT-like_dom_sf"/>
</dbReference>
<dbReference type="PANTHER" id="PTHR43775">
    <property type="entry name" value="FATTY ACID SYNTHASE"/>
    <property type="match status" value="1"/>
</dbReference>
<dbReference type="InterPro" id="IPR049900">
    <property type="entry name" value="PKS_mFAS_DH"/>
</dbReference>
<dbReference type="GO" id="GO:0004312">
    <property type="term" value="F:fatty acid synthase activity"/>
    <property type="evidence" value="ECO:0007669"/>
    <property type="project" value="TreeGrafter"/>
</dbReference>
<dbReference type="SUPFAM" id="SSF56801">
    <property type="entry name" value="Acetyl-CoA synthetase-like"/>
    <property type="match status" value="1"/>
</dbReference>
<dbReference type="PROSITE" id="PS52019">
    <property type="entry name" value="PKS_MFAS_DH"/>
    <property type="match status" value="1"/>
</dbReference>
<dbReference type="InterPro" id="IPR016039">
    <property type="entry name" value="Thiolase-like"/>
</dbReference>
<accession>A0A5N6X1H0</accession>
<dbReference type="InterPro" id="IPR036736">
    <property type="entry name" value="ACP-like_sf"/>
</dbReference>
<keyword evidence="7" id="KW-0511">Multifunctional enzyme</keyword>
<dbReference type="Gene3D" id="3.40.50.720">
    <property type="entry name" value="NAD(P)-binding Rossmann-like Domain"/>
    <property type="match status" value="2"/>
</dbReference>
<feature type="region of interest" description="C-terminal hotdog fold" evidence="9">
    <location>
        <begin position="1088"/>
        <end position="1239"/>
    </location>
</feature>
<dbReference type="Proteomes" id="UP000325945">
    <property type="component" value="Unassembled WGS sequence"/>
</dbReference>
<dbReference type="Pfam" id="PF00698">
    <property type="entry name" value="Acyl_transf_1"/>
    <property type="match status" value="1"/>
</dbReference>
<dbReference type="SMART" id="SM00822">
    <property type="entry name" value="PKS_KR"/>
    <property type="match status" value="1"/>
</dbReference>
<dbReference type="InterPro" id="IPR029063">
    <property type="entry name" value="SAM-dependent_MTases_sf"/>
</dbReference>
<feature type="active site" description="Proton acceptor; for dehydratase activity" evidence="9">
    <location>
        <position position="977"/>
    </location>
</feature>